<dbReference type="EMBL" id="JANPWB010000016">
    <property type="protein sequence ID" value="KAJ1082568.1"/>
    <property type="molecule type" value="Genomic_DNA"/>
</dbReference>
<evidence type="ECO:0000313" key="3">
    <source>
        <dbReference type="Proteomes" id="UP001066276"/>
    </source>
</evidence>
<organism evidence="2 3">
    <name type="scientific">Pleurodeles waltl</name>
    <name type="common">Iberian ribbed newt</name>
    <dbReference type="NCBI Taxonomy" id="8319"/>
    <lineage>
        <taxon>Eukaryota</taxon>
        <taxon>Metazoa</taxon>
        <taxon>Chordata</taxon>
        <taxon>Craniata</taxon>
        <taxon>Vertebrata</taxon>
        <taxon>Euteleostomi</taxon>
        <taxon>Amphibia</taxon>
        <taxon>Batrachia</taxon>
        <taxon>Caudata</taxon>
        <taxon>Salamandroidea</taxon>
        <taxon>Salamandridae</taxon>
        <taxon>Pleurodelinae</taxon>
        <taxon>Pleurodeles</taxon>
    </lineage>
</organism>
<proteinExistence type="predicted"/>
<sequence>MTGPSWPGLRLGTRPGAPRAHPAGGVSLYAHQEEESRKGSPVPPATLETLELEALGPVESRVPRGARLFMPPRRGKPEGESRSPGNAGDARAGGAWSR</sequence>
<evidence type="ECO:0000313" key="2">
    <source>
        <dbReference type="EMBL" id="KAJ1082568.1"/>
    </source>
</evidence>
<keyword evidence="3" id="KW-1185">Reference proteome</keyword>
<comment type="caution">
    <text evidence="2">The sequence shown here is derived from an EMBL/GenBank/DDBJ whole genome shotgun (WGS) entry which is preliminary data.</text>
</comment>
<gene>
    <name evidence="2" type="ORF">NDU88_002733</name>
</gene>
<accession>A0AAV7KUJ0</accession>
<feature type="region of interest" description="Disordered" evidence="1">
    <location>
        <begin position="1"/>
        <end position="44"/>
    </location>
</feature>
<dbReference type="AlphaFoldDB" id="A0AAV7KUJ0"/>
<reference evidence="2" key="1">
    <citation type="journal article" date="2022" name="bioRxiv">
        <title>Sequencing and chromosome-scale assembly of the giantPleurodeles waltlgenome.</title>
        <authorList>
            <person name="Brown T."/>
            <person name="Elewa A."/>
            <person name="Iarovenko S."/>
            <person name="Subramanian E."/>
            <person name="Araus A.J."/>
            <person name="Petzold A."/>
            <person name="Susuki M."/>
            <person name="Suzuki K.-i.T."/>
            <person name="Hayashi T."/>
            <person name="Toyoda A."/>
            <person name="Oliveira C."/>
            <person name="Osipova E."/>
            <person name="Leigh N.D."/>
            <person name="Simon A."/>
            <person name="Yun M.H."/>
        </authorList>
    </citation>
    <scope>NUCLEOTIDE SEQUENCE</scope>
    <source>
        <strain evidence="2">20211129_DDA</strain>
        <tissue evidence="2">Liver</tissue>
    </source>
</reference>
<name>A0AAV7KUJ0_PLEWA</name>
<dbReference type="Proteomes" id="UP001066276">
    <property type="component" value="Chromosome 12"/>
</dbReference>
<feature type="region of interest" description="Disordered" evidence="1">
    <location>
        <begin position="56"/>
        <end position="98"/>
    </location>
</feature>
<evidence type="ECO:0000256" key="1">
    <source>
        <dbReference type="SAM" id="MobiDB-lite"/>
    </source>
</evidence>
<protein>
    <submittedName>
        <fullName evidence="2">Uncharacterized protein</fullName>
    </submittedName>
</protein>